<protein>
    <submittedName>
        <fullName evidence="2">Uncharacterized protein</fullName>
    </submittedName>
</protein>
<comment type="caution">
    <text evidence="2">The sequence shown here is derived from an EMBL/GenBank/DDBJ whole genome shotgun (WGS) entry which is preliminary data.</text>
</comment>
<organism evidence="2 3">
    <name type="scientific">Escherichia coli DORA_A_5_14_21</name>
    <dbReference type="NCBI Taxonomy" id="1403943"/>
    <lineage>
        <taxon>Bacteria</taxon>
        <taxon>Pseudomonadati</taxon>
        <taxon>Pseudomonadota</taxon>
        <taxon>Gammaproteobacteria</taxon>
        <taxon>Enterobacterales</taxon>
        <taxon>Enterobacteriaceae</taxon>
        <taxon>Escherichia</taxon>
    </lineage>
</organism>
<gene>
    <name evidence="2" type="ORF">Q609_ECAC01286G0002</name>
</gene>
<sequence>MKFKPSRFGLSTATILAASVLTFSSFAATDSVKLNVKTTVEM</sequence>
<accession>W1X8T8</accession>
<dbReference type="Proteomes" id="UP000018853">
    <property type="component" value="Unassembled WGS sequence"/>
</dbReference>
<proteinExistence type="predicted"/>
<feature type="non-terminal residue" evidence="2">
    <location>
        <position position="42"/>
    </location>
</feature>
<reference evidence="2 3" key="1">
    <citation type="submission" date="2013-12" db="EMBL/GenBank/DDBJ databases">
        <title>A Varibaculum cambriense genome reconstructed from a premature infant gut community with otherwise low bacterial novelty that shifts toward anaerobic metabolism during the third week of life.</title>
        <authorList>
            <person name="Brown C.T."/>
            <person name="Sharon I."/>
            <person name="Thomas B.C."/>
            <person name="Castelle C.J."/>
            <person name="Morowitz M.J."/>
            <person name="Banfield J.F."/>
        </authorList>
    </citation>
    <scope>NUCLEOTIDE SEQUENCE [LARGE SCALE GENOMIC DNA]</scope>
    <source>
        <strain evidence="3">DORA_A_5_14_21</strain>
    </source>
</reference>
<keyword evidence="1" id="KW-0732">Signal</keyword>
<feature type="chain" id="PRO_5004811662" evidence="1">
    <location>
        <begin position="28"/>
        <end position="42"/>
    </location>
</feature>
<evidence type="ECO:0000313" key="2">
    <source>
        <dbReference type="EMBL" id="ETJ25229.1"/>
    </source>
</evidence>
<feature type="signal peptide" evidence="1">
    <location>
        <begin position="1"/>
        <end position="27"/>
    </location>
</feature>
<dbReference type="AlphaFoldDB" id="W1X8T8"/>
<name>W1X8T8_ECOLX</name>
<evidence type="ECO:0000256" key="1">
    <source>
        <dbReference type="SAM" id="SignalP"/>
    </source>
</evidence>
<dbReference type="EMBL" id="AZLZ01001286">
    <property type="protein sequence ID" value="ETJ25229.1"/>
    <property type="molecule type" value="Genomic_DNA"/>
</dbReference>
<evidence type="ECO:0000313" key="3">
    <source>
        <dbReference type="Proteomes" id="UP000018853"/>
    </source>
</evidence>